<organism evidence="1 2">
    <name type="scientific">Ustilago trichophora</name>
    <dbReference type="NCBI Taxonomy" id="86804"/>
    <lineage>
        <taxon>Eukaryota</taxon>
        <taxon>Fungi</taxon>
        <taxon>Dikarya</taxon>
        <taxon>Basidiomycota</taxon>
        <taxon>Ustilaginomycotina</taxon>
        <taxon>Ustilaginomycetes</taxon>
        <taxon>Ustilaginales</taxon>
        <taxon>Ustilaginaceae</taxon>
        <taxon>Ustilago</taxon>
    </lineage>
</organism>
<dbReference type="Proteomes" id="UP000324022">
    <property type="component" value="Unassembled WGS sequence"/>
</dbReference>
<keyword evidence="2" id="KW-1185">Reference proteome</keyword>
<protein>
    <submittedName>
        <fullName evidence="1">Uncharacterized protein</fullName>
    </submittedName>
</protein>
<gene>
    <name evidence="1" type="ORF">UTRI_06194_B</name>
</gene>
<evidence type="ECO:0000313" key="1">
    <source>
        <dbReference type="EMBL" id="SPO29915.1"/>
    </source>
</evidence>
<accession>A0A5C3EIN0</accession>
<sequence>MSPSLTLAPMLQLASPSGQALFLPTLYALPLSLPLALALDRPPSRQAGSLIELQASQVLPQSIHSLIVLGKRCSVGIKIWLLSIFLLVAVTNHAADSDADPRWFGPELPDSFANAHDVHPLATEMERKLNFPHGQLGPAYLYSPQGHFQIVDGHLASPTTRFFEVNEGERGQVPVYASPVYATGRGQRPALGLMFFKIERMGSERVITPTFLTGVRPDYLAVHAKYPLQYLEERATLTLRDLAFRLGPLHANLA</sequence>
<evidence type="ECO:0000313" key="2">
    <source>
        <dbReference type="Proteomes" id="UP000324022"/>
    </source>
</evidence>
<name>A0A5C3EIN0_9BASI</name>
<dbReference type="AlphaFoldDB" id="A0A5C3EIN0"/>
<proteinExistence type="predicted"/>
<dbReference type="EMBL" id="OOIN01000030">
    <property type="protein sequence ID" value="SPO29915.1"/>
    <property type="molecule type" value="Genomic_DNA"/>
</dbReference>
<reference evidence="1 2" key="1">
    <citation type="submission" date="2018-03" db="EMBL/GenBank/DDBJ databases">
        <authorList>
            <person name="Guldener U."/>
        </authorList>
    </citation>
    <scope>NUCLEOTIDE SEQUENCE [LARGE SCALE GENOMIC DNA]</scope>
    <source>
        <strain evidence="1 2">NBRC100155</strain>
    </source>
</reference>